<proteinExistence type="predicted"/>
<sequence length="458" mass="50283">MAGFDMKLVFNIQWSGSSTKNASVTDATRGTLQVTFGDDIVWPAFEWTWVDFLEHLARVWPLLRWQPWPLGLAPATPSEFPKLANERLHLLAGPSFDSAETEVWSFTEAHDLAHALGGIGLPSLWLVPEGAVVHVATEHRSARLAPSDSIDALEAFVTEISNRLEPLAHPRARAAIETWAKRNKVGAIEAIELYTGIALTKLRVLARSSDVAGWFEVGTRFAETELVAVARATRGRVDVSDLRKIRERVRLASAKANKHLSSVTEKATAHELAGRPWEQGYQLAVWLRGQLGSDAASAVDPAALLKTWDVKVDTVTLETQQIDAVACWGPKHGPLIVINAQGTHAKTESGRRATLAHEICHLLVDRHEALPLAEAAGGQIAADLEARARAFAAEFLAPRAATFERWAAASGSPETRLKAVCQHYRVSSQLAAWQLLNSGRMLLEKERSFLERHAKPPR</sequence>
<feature type="domain" description="IrrE N-terminal-like" evidence="1">
    <location>
        <begin position="331"/>
        <end position="431"/>
    </location>
</feature>
<dbReference type="Pfam" id="PF06114">
    <property type="entry name" value="Peptidase_M78"/>
    <property type="match status" value="1"/>
</dbReference>
<protein>
    <recommendedName>
        <fullName evidence="1">IrrE N-terminal-like domain-containing protein</fullName>
    </recommendedName>
</protein>
<comment type="caution">
    <text evidence="2">The sequence shown here is derived from an EMBL/GenBank/DDBJ whole genome shotgun (WGS) entry which is preliminary data.</text>
</comment>
<dbReference type="Gene3D" id="1.10.10.2910">
    <property type="match status" value="1"/>
</dbReference>
<evidence type="ECO:0000313" key="3">
    <source>
        <dbReference type="Proteomes" id="UP000249061"/>
    </source>
</evidence>
<dbReference type="EMBL" id="QFQP01000003">
    <property type="protein sequence ID" value="PZR16694.1"/>
    <property type="molecule type" value="Genomic_DNA"/>
</dbReference>
<dbReference type="AlphaFoldDB" id="A0A2W5VLF7"/>
<evidence type="ECO:0000313" key="2">
    <source>
        <dbReference type="EMBL" id="PZR16694.1"/>
    </source>
</evidence>
<accession>A0A2W5VLF7</accession>
<organism evidence="2 3">
    <name type="scientific">Archangium gephyra</name>
    <dbReference type="NCBI Taxonomy" id="48"/>
    <lineage>
        <taxon>Bacteria</taxon>
        <taxon>Pseudomonadati</taxon>
        <taxon>Myxococcota</taxon>
        <taxon>Myxococcia</taxon>
        <taxon>Myxococcales</taxon>
        <taxon>Cystobacterineae</taxon>
        <taxon>Archangiaceae</taxon>
        <taxon>Archangium</taxon>
    </lineage>
</organism>
<dbReference type="PANTHER" id="PTHR43236">
    <property type="entry name" value="ANTITOXIN HIGA1"/>
    <property type="match status" value="1"/>
</dbReference>
<reference evidence="2 3" key="1">
    <citation type="submission" date="2017-08" db="EMBL/GenBank/DDBJ databases">
        <title>Infants hospitalized years apart are colonized by the same room-sourced microbial strains.</title>
        <authorList>
            <person name="Brooks B."/>
            <person name="Olm M.R."/>
            <person name="Firek B.A."/>
            <person name="Baker R."/>
            <person name="Thomas B.C."/>
            <person name="Morowitz M.J."/>
            <person name="Banfield J.F."/>
        </authorList>
    </citation>
    <scope>NUCLEOTIDE SEQUENCE [LARGE SCALE GENOMIC DNA]</scope>
    <source>
        <strain evidence="2">S2_003_000_R2_14</strain>
    </source>
</reference>
<gene>
    <name evidence="2" type="ORF">DI536_05935</name>
</gene>
<dbReference type="PANTHER" id="PTHR43236:SF1">
    <property type="entry name" value="BLL7220 PROTEIN"/>
    <property type="match status" value="1"/>
</dbReference>
<evidence type="ECO:0000259" key="1">
    <source>
        <dbReference type="Pfam" id="PF06114"/>
    </source>
</evidence>
<dbReference type="InterPro" id="IPR052345">
    <property type="entry name" value="Rad_response_metalloprotease"/>
</dbReference>
<dbReference type="Proteomes" id="UP000249061">
    <property type="component" value="Unassembled WGS sequence"/>
</dbReference>
<dbReference type="InterPro" id="IPR010359">
    <property type="entry name" value="IrrE_HExxH"/>
</dbReference>
<name>A0A2W5VLF7_9BACT</name>